<proteinExistence type="predicted"/>
<keyword evidence="4 6" id="KW-1133">Transmembrane helix</keyword>
<organism evidence="7 8">
    <name type="scientific">Haloarchaeobius iranensis</name>
    <dbReference type="NCBI Taxonomy" id="996166"/>
    <lineage>
        <taxon>Archaea</taxon>
        <taxon>Methanobacteriati</taxon>
        <taxon>Methanobacteriota</taxon>
        <taxon>Stenosarchaea group</taxon>
        <taxon>Halobacteria</taxon>
        <taxon>Halobacteriales</taxon>
        <taxon>Halorubellaceae</taxon>
        <taxon>Haloarchaeobius</taxon>
    </lineage>
</organism>
<keyword evidence="8" id="KW-1185">Reference proteome</keyword>
<reference evidence="7 8" key="1">
    <citation type="submission" date="2016-10" db="EMBL/GenBank/DDBJ databases">
        <authorList>
            <person name="de Groot N.N."/>
        </authorList>
    </citation>
    <scope>NUCLEOTIDE SEQUENCE [LARGE SCALE GENOMIC DNA]</scope>
    <source>
        <strain evidence="8">EB21,IBRC-M 10013,KCTC 4048</strain>
    </source>
</reference>
<dbReference type="PANTHER" id="PTHR30213">
    <property type="entry name" value="INNER MEMBRANE PROTEIN YHJD"/>
    <property type="match status" value="1"/>
</dbReference>
<protein>
    <submittedName>
        <fullName evidence="7">YihY family inner membrane protein</fullName>
    </submittedName>
</protein>
<feature type="transmembrane region" description="Helical" evidence="6">
    <location>
        <begin position="166"/>
        <end position="186"/>
    </location>
</feature>
<keyword evidence="2" id="KW-1003">Cell membrane</keyword>
<evidence type="ECO:0000313" key="7">
    <source>
        <dbReference type="EMBL" id="SDM69995.1"/>
    </source>
</evidence>
<dbReference type="RefSeq" id="WP_175526405.1">
    <property type="nucleotide sequence ID" value="NZ_FNIA01000006.1"/>
</dbReference>
<keyword evidence="5 6" id="KW-0472">Membrane</keyword>
<feature type="transmembrane region" description="Helical" evidence="6">
    <location>
        <begin position="28"/>
        <end position="55"/>
    </location>
</feature>
<dbReference type="PANTHER" id="PTHR30213:SF0">
    <property type="entry name" value="UPF0761 MEMBRANE PROTEIN YIHY"/>
    <property type="match status" value="1"/>
</dbReference>
<keyword evidence="3 6" id="KW-0812">Transmembrane</keyword>
<dbReference type="Pfam" id="PF03631">
    <property type="entry name" value="Virul_fac_BrkB"/>
    <property type="match status" value="1"/>
</dbReference>
<dbReference type="InterPro" id="IPR017039">
    <property type="entry name" value="Virul_fac_BrkB"/>
</dbReference>
<dbReference type="NCBIfam" id="TIGR00765">
    <property type="entry name" value="yihY_not_rbn"/>
    <property type="match status" value="1"/>
</dbReference>
<comment type="subcellular location">
    <subcellularLocation>
        <location evidence="1">Cell membrane</location>
        <topology evidence="1">Multi-pass membrane protein</topology>
    </subcellularLocation>
</comment>
<feature type="transmembrane region" description="Helical" evidence="6">
    <location>
        <begin position="132"/>
        <end position="154"/>
    </location>
</feature>
<gene>
    <name evidence="7" type="ORF">SAMN05192554_10641</name>
</gene>
<dbReference type="STRING" id="996166.SAMN05192554_10641"/>
<evidence type="ECO:0000256" key="6">
    <source>
        <dbReference type="SAM" id="Phobius"/>
    </source>
</evidence>
<evidence type="ECO:0000313" key="8">
    <source>
        <dbReference type="Proteomes" id="UP000199370"/>
    </source>
</evidence>
<sequence>MSLPPAIQRVRFLVTAVVTIARDEQLTFLAAAIAYYAFVSLFPLALLVAAVATALGGEALATDVVGMASETLTPASQEVLRDALVGSDGRSGATIVGLVVLVWSALKVFRAIDRSFSAVYGQGLEEPLAEQLVEAAIGLAAVTLAGTVAVGVTVAVNLVDLPYGNLVGAVVTVVTLGLVFFPLYYLFPHADVSVEEALPGSVFAAVSWAVLSLVFSVYTTEYATAYAVYGVVGGILLLVTWLYLGALVLLVGASLNAVLAGRSLATDDLDASLDRHLQTAGLRQDEATRNSDDA</sequence>
<name>A0A1G9VDQ4_9EURY</name>
<evidence type="ECO:0000256" key="2">
    <source>
        <dbReference type="ARBA" id="ARBA00022475"/>
    </source>
</evidence>
<dbReference type="AlphaFoldDB" id="A0A1G9VDQ4"/>
<evidence type="ECO:0000256" key="3">
    <source>
        <dbReference type="ARBA" id="ARBA00022692"/>
    </source>
</evidence>
<dbReference type="Proteomes" id="UP000199370">
    <property type="component" value="Unassembled WGS sequence"/>
</dbReference>
<feature type="transmembrane region" description="Helical" evidence="6">
    <location>
        <begin position="226"/>
        <end position="253"/>
    </location>
</feature>
<dbReference type="EMBL" id="FNIA01000006">
    <property type="protein sequence ID" value="SDM69995.1"/>
    <property type="molecule type" value="Genomic_DNA"/>
</dbReference>
<dbReference type="PIRSF" id="PIRSF035875">
    <property type="entry name" value="RNase_BN"/>
    <property type="match status" value="1"/>
</dbReference>
<feature type="transmembrane region" description="Helical" evidence="6">
    <location>
        <begin position="198"/>
        <end position="220"/>
    </location>
</feature>
<evidence type="ECO:0000256" key="5">
    <source>
        <dbReference type="ARBA" id="ARBA00023136"/>
    </source>
</evidence>
<evidence type="ECO:0000256" key="4">
    <source>
        <dbReference type="ARBA" id="ARBA00022989"/>
    </source>
</evidence>
<dbReference type="OrthoDB" id="202693at2157"/>
<dbReference type="GO" id="GO:0005886">
    <property type="term" value="C:plasma membrane"/>
    <property type="evidence" value="ECO:0007669"/>
    <property type="project" value="UniProtKB-SubCell"/>
</dbReference>
<accession>A0A1G9VDQ4</accession>
<evidence type="ECO:0000256" key="1">
    <source>
        <dbReference type="ARBA" id="ARBA00004651"/>
    </source>
</evidence>